<gene>
    <name evidence="1" type="ORF">SMTD_LOCUS3165</name>
</gene>
<sequence>MLFIKCLTEDFKFIICCELFCTFYQFFDIVECFLINIKISALNKLVS</sequence>
<dbReference type="Proteomes" id="UP000269396">
    <property type="component" value="Unassembled WGS sequence"/>
</dbReference>
<organism evidence="1 2">
    <name type="scientific">Schistosoma mattheei</name>
    <dbReference type="NCBI Taxonomy" id="31246"/>
    <lineage>
        <taxon>Eukaryota</taxon>
        <taxon>Metazoa</taxon>
        <taxon>Spiralia</taxon>
        <taxon>Lophotrochozoa</taxon>
        <taxon>Platyhelminthes</taxon>
        <taxon>Trematoda</taxon>
        <taxon>Digenea</taxon>
        <taxon>Strigeidida</taxon>
        <taxon>Schistosomatoidea</taxon>
        <taxon>Schistosomatidae</taxon>
        <taxon>Schistosoma</taxon>
    </lineage>
</organism>
<accession>A0A3P7YVG5</accession>
<name>A0A3P7YVG5_9TREM</name>
<evidence type="ECO:0000313" key="1">
    <source>
        <dbReference type="EMBL" id="VDO92626.1"/>
    </source>
</evidence>
<dbReference type="EMBL" id="UZAL01005300">
    <property type="protein sequence ID" value="VDO92626.1"/>
    <property type="molecule type" value="Genomic_DNA"/>
</dbReference>
<reference evidence="1 2" key="1">
    <citation type="submission" date="2018-11" db="EMBL/GenBank/DDBJ databases">
        <authorList>
            <consortium name="Pathogen Informatics"/>
        </authorList>
    </citation>
    <scope>NUCLEOTIDE SEQUENCE [LARGE SCALE GENOMIC DNA]</scope>
    <source>
        <strain>Denwood</strain>
        <strain evidence="2">Zambia</strain>
    </source>
</reference>
<dbReference type="AlphaFoldDB" id="A0A3P7YVG5"/>
<protein>
    <submittedName>
        <fullName evidence="1">Uncharacterized protein</fullName>
    </submittedName>
</protein>
<keyword evidence="2" id="KW-1185">Reference proteome</keyword>
<proteinExistence type="predicted"/>
<evidence type="ECO:0000313" key="2">
    <source>
        <dbReference type="Proteomes" id="UP000269396"/>
    </source>
</evidence>